<evidence type="ECO:0000259" key="1">
    <source>
        <dbReference type="Pfam" id="PF14279"/>
    </source>
</evidence>
<evidence type="ECO:0000313" key="3">
    <source>
        <dbReference type="Proteomes" id="UP000298180"/>
    </source>
</evidence>
<gene>
    <name evidence="2" type="ORF">EZ313_17355</name>
</gene>
<name>A0A4Z0BXD5_9BURK</name>
<dbReference type="Proteomes" id="UP000298180">
    <property type="component" value="Unassembled WGS sequence"/>
</dbReference>
<protein>
    <submittedName>
        <fullName evidence="2">HNH endonuclease</fullName>
    </submittedName>
</protein>
<evidence type="ECO:0000313" key="2">
    <source>
        <dbReference type="EMBL" id="TFZ02990.1"/>
    </source>
</evidence>
<dbReference type="EMBL" id="SMLM01000002">
    <property type="protein sequence ID" value="TFZ02990.1"/>
    <property type="molecule type" value="Genomic_DNA"/>
</dbReference>
<comment type="caution">
    <text evidence="2">The sequence shown here is derived from an EMBL/GenBank/DDBJ whole genome shotgun (WGS) entry which is preliminary data.</text>
</comment>
<dbReference type="InterPro" id="IPR029471">
    <property type="entry name" value="HNH_5"/>
</dbReference>
<accession>A0A4Z0BXD5</accession>
<dbReference type="GO" id="GO:0004519">
    <property type="term" value="F:endonuclease activity"/>
    <property type="evidence" value="ECO:0007669"/>
    <property type="project" value="UniProtKB-KW"/>
</dbReference>
<keyword evidence="2" id="KW-0378">Hydrolase</keyword>
<organism evidence="2 3">
    <name type="scientific">Ramlibacter henchirensis</name>
    <dbReference type="NCBI Taxonomy" id="204072"/>
    <lineage>
        <taxon>Bacteria</taxon>
        <taxon>Pseudomonadati</taxon>
        <taxon>Pseudomonadota</taxon>
        <taxon>Betaproteobacteria</taxon>
        <taxon>Burkholderiales</taxon>
        <taxon>Comamonadaceae</taxon>
        <taxon>Ramlibacter</taxon>
    </lineage>
</organism>
<dbReference type="Pfam" id="PF14279">
    <property type="entry name" value="HNH_5"/>
    <property type="match status" value="1"/>
</dbReference>
<feature type="domain" description="HNH endonuclease 5" evidence="1">
    <location>
        <begin position="19"/>
        <end position="66"/>
    </location>
</feature>
<keyword evidence="3" id="KW-1185">Reference proteome</keyword>
<keyword evidence="2" id="KW-0540">Nuclease</keyword>
<dbReference type="AlphaFoldDB" id="A0A4Z0BXD5"/>
<keyword evidence="2" id="KW-0255">Endonuclease</keyword>
<reference evidence="2 3" key="1">
    <citation type="submission" date="2019-03" db="EMBL/GenBank/DDBJ databases">
        <title>Ramlibacter henchirensis DSM 14656, whole genome shotgun sequence.</title>
        <authorList>
            <person name="Zhang X."/>
            <person name="Feng G."/>
            <person name="Zhu H."/>
        </authorList>
    </citation>
    <scope>NUCLEOTIDE SEQUENCE [LARGE SCALE GENOMIC DNA]</scope>
    <source>
        <strain evidence="2 3">DSM 14656</strain>
    </source>
</reference>
<sequence length="361" mass="39688">MQSSTSSSQGSSTAQGSLCPYCRNRASDSGDHIFPAFLGGTTVIRACRTCNNSFGQSFEGRIYKSLTPLLVALSLNGVKLPKKDLAWKKAFVDADGISYDLHPGLTMRASGVHVVAHPSGGSRIIASSSAEALRVAAGFERAQRGKYPQTATRRVSQIPGDQIRGVLRIRLDNDIRRLAVKSYIALMTRFGIGSEIVSDGLRKWLVGGSCSAHEPDIRVRLGVNTKVQTERRPSHYIAVEGCAATCSVVGVLCLCDLVTLYAHVSTDYRGPDFSIVGRLDMITLREEFLAREIQGLELPPERMLRCVNGMDQVRSRERMDAMLKEHTGHLRFRLAPNWIEAKLLLGITAWADSSWRPSKRV</sequence>
<proteinExistence type="predicted"/>